<reference evidence="3" key="2">
    <citation type="submission" date="2018-10" db="UniProtKB">
        <authorList>
            <consortium name="EnsemblPlants"/>
        </authorList>
    </citation>
    <scope>IDENTIFICATION</scope>
</reference>
<organism evidence="3">
    <name type="scientific">Triticum aestivum</name>
    <name type="common">Wheat</name>
    <dbReference type="NCBI Taxonomy" id="4565"/>
    <lineage>
        <taxon>Eukaryota</taxon>
        <taxon>Viridiplantae</taxon>
        <taxon>Streptophyta</taxon>
        <taxon>Embryophyta</taxon>
        <taxon>Tracheophyta</taxon>
        <taxon>Spermatophyta</taxon>
        <taxon>Magnoliopsida</taxon>
        <taxon>Liliopsida</taxon>
        <taxon>Poales</taxon>
        <taxon>Poaceae</taxon>
        <taxon>BOP clade</taxon>
        <taxon>Pooideae</taxon>
        <taxon>Triticodae</taxon>
        <taxon>Triticeae</taxon>
        <taxon>Triticinae</taxon>
        <taxon>Triticum</taxon>
    </lineage>
</organism>
<dbReference type="SMART" id="SM00579">
    <property type="entry name" value="FBD"/>
    <property type="match status" value="1"/>
</dbReference>
<name>A0A3B5Y794_WHEAT</name>
<dbReference type="PANTHER" id="PTHR32141:SF182">
    <property type="entry name" value="F-BOX DOMAIN-CONTAINING PROTEIN"/>
    <property type="match status" value="1"/>
</dbReference>
<dbReference type="SUPFAM" id="SSF52047">
    <property type="entry name" value="RNI-like"/>
    <property type="match status" value="1"/>
</dbReference>
<evidence type="ECO:0000313" key="3">
    <source>
        <dbReference type="EnsemblPlants" id="TraesCS1A02G431900.1"/>
    </source>
</evidence>
<dbReference type="Gramene" id="TraesCS1A02G431900.1">
    <property type="protein sequence ID" value="TraesCS1A02G431900.1"/>
    <property type="gene ID" value="TraesCS1A02G431900"/>
</dbReference>
<dbReference type="InterPro" id="IPR036047">
    <property type="entry name" value="F-box-like_dom_sf"/>
</dbReference>
<dbReference type="EnsemblPlants" id="TraesCS1A02G431900.1">
    <property type="protein sequence ID" value="TraesCS1A02G431900.1"/>
    <property type="gene ID" value="TraesCS1A02G431900"/>
</dbReference>
<reference evidence="3" key="1">
    <citation type="submission" date="2018-08" db="EMBL/GenBank/DDBJ databases">
        <authorList>
            <person name="Rossello M."/>
        </authorList>
    </citation>
    <scope>NUCLEOTIDE SEQUENCE [LARGE SCALE GENOMIC DNA]</scope>
    <source>
        <strain evidence="3">cv. Chinese Spring</strain>
    </source>
</reference>
<accession>A0A3B5Y794</accession>
<dbReference type="CDD" id="cd22160">
    <property type="entry name" value="F-box_AtFBL13-like"/>
    <property type="match status" value="1"/>
</dbReference>
<dbReference type="Pfam" id="PF08387">
    <property type="entry name" value="FBD"/>
    <property type="match status" value="1"/>
</dbReference>
<dbReference type="STRING" id="4565.A0A3B5Y794"/>
<protein>
    <recommendedName>
        <fullName evidence="2">FBD domain-containing protein</fullName>
    </recommendedName>
</protein>
<evidence type="ECO:0000313" key="4">
    <source>
        <dbReference type="Proteomes" id="UP000019116"/>
    </source>
</evidence>
<dbReference type="PANTHER" id="PTHR32141">
    <property type="match status" value="1"/>
</dbReference>
<dbReference type="SUPFAM" id="SSF81383">
    <property type="entry name" value="F-box domain"/>
    <property type="match status" value="1"/>
</dbReference>
<dbReference type="InterPro" id="IPR055302">
    <property type="entry name" value="F-box_dom-containing"/>
</dbReference>
<evidence type="ECO:0000259" key="2">
    <source>
        <dbReference type="SMART" id="SM00579"/>
    </source>
</evidence>
<dbReference type="Pfam" id="PF24758">
    <property type="entry name" value="LRR_At5g56370"/>
    <property type="match status" value="1"/>
</dbReference>
<dbReference type="InterPro" id="IPR032675">
    <property type="entry name" value="LRR_dom_sf"/>
</dbReference>
<feature type="domain" description="FBD" evidence="2">
    <location>
        <begin position="370"/>
        <end position="448"/>
    </location>
</feature>
<proteinExistence type="predicted"/>
<feature type="region of interest" description="Disordered" evidence="1">
    <location>
        <begin position="1"/>
        <end position="38"/>
    </location>
</feature>
<dbReference type="InterPro" id="IPR006566">
    <property type="entry name" value="FBD"/>
</dbReference>
<dbReference type="OMA" id="TIPEMHT"/>
<dbReference type="InterPro" id="IPR055411">
    <property type="entry name" value="LRR_FXL15/At3g58940/PEG3-like"/>
</dbReference>
<dbReference type="InterPro" id="IPR053781">
    <property type="entry name" value="F-box_AtFBL13-like"/>
</dbReference>
<dbReference type="Gene3D" id="3.80.10.10">
    <property type="entry name" value="Ribonuclease Inhibitor"/>
    <property type="match status" value="1"/>
</dbReference>
<dbReference type="Gramene" id="TraesCS1A03G1050700.1">
    <property type="protein sequence ID" value="TraesCS1A03G1050700.1.CDS"/>
    <property type="gene ID" value="TraesCS1A03G1050700"/>
</dbReference>
<dbReference type="Proteomes" id="UP000019116">
    <property type="component" value="Chromosome 1A"/>
</dbReference>
<sequence>MEDAAAAAAVTPEMQVRKRPRPVRADGRQDPPPSGGLDLISRLPDAVLGTVVSLLPTKDGARTQALSRRWRPLWRSADAPLNLAAAPDLAGDDGSRAALASRILSGHPGPARRLSLRLALALSPRSQGEADGWFRSASLAGLQDLEVTNLEWGSHYPLPPHPLLRFAPTLCLLRLGGCRFPFPGQASPPPRFPRLKQIMLFDVRISEDTLQSVISSCAVLQSVSLHNMSFSRLCISSPTLRSISVEGVFTFRELVIVDAPCLERLLPIYPNGGPATIRVIRAPRLEVLGFLSQGISRLHLGTTVFQRMIAVTMTTKMRTLKILVLECAPNLDFVVDFLKCFPCLEKLYVIFSEGKDMNIAPKYDLLDPIECLELHLKEVVLKNYCGGHRLYMDFAKFFLLNAKVLRKMEIGARYSYKSNCNIDNWMCYLRRQLQVENRASKDASVEVKVNKFTRHDPRSRRWCLSQGLKSELAKILREFVRLRCC</sequence>
<dbReference type="AlphaFoldDB" id="A0A3B5Y794"/>
<keyword evidence="4" id="KW-1185">Reference proteome</keyword>
<evidence type="ECO:0000256" key="1">
    <source>
        <dbReference type="SAM" id="MobiDB-lite"/>
    </source>
</evidence>
<dbReference type="OrthoDB" id="811707at2759"/>